<dbReference type="InterPro" id="IPR012263">
    <property type="entry name" value="M_m6A_EcoRV"/>
</dbReference>
<dbReference type="REBASE" id="260104">
    <property type="entry name" value="M.Dae125ORF110057P"/>
</dbReference>
<dbReference type="GO" id="GO:0043565">
    <property type="term" value="F:sequence-specific DNA binding"/>
    <property type="evidence" value="ECO:0007669"/>
    <property type="project" value="TreeGrafter"/>
</dbReference>
<dbReference type="PIRSF" id="PIRSF000398">
    <property type="entry name" value="M_m6A_EcoRV"/>
    <property type="match status" value="1"/>
</dbReference>
<dbReference type="PROSITE" id="PS00092">
    <property type="entry name" value="N6_MTASE"/>
    <property type="match status" value="1"/>
</dbReference>
<evidence type="ECO:0000256" key="1">
    <source>
        <dbReference type="ARBA" id="ARBA00006594"/>
    </source>
</evidence>
<dbReference type="Gene3D" id="1.10.1020.10">
    <property type="entry name" value="Adenine-specific Methyltransferase, Domain 2"/>
    <property type="match status" value="1"/>
</dbReference>
<comment type="similarity">
    <text evidence="1 8">Belongs to the N(4)/N(6)-methyltransferase family.</text>
</comment>
<dbReference type="PRINTS" id="PR00505">
    <property type="entry name" value="D12N6MTFRASE"/>
</dbReference>
<dbReference type="InterPro" id="IPR029063">
    <property type="entry name" value="SAM-dependent_MTases_sf"/>
</dbReference>
<protein>
    <recommendedName>
        <fullName evidence="2 8">Site-specific DNA-methyltransferase (adenine-specific)</fullName>
        <ecNumber evidence="2 8">2.1.1.72</ecNumber>
    </recommendedName>
</protein>
<feature type="binding site" evidence="7">
    <location>
        <position position="33"/>
    </location>
    <ligand>
        <name>S-adenosyl-L-methionine</name>
        <dbReference type="ChEBI" id="CHEBI:59789"/>
    </ligand>
</feature>
<dbReference type="GO" id="GO:0032259">
    <property type="term" value="P:methylation"/>
    <property type="evidence" value="ECO:0007669"/>
    <property type="project" value="UniProtKB-KW"/>
</dbReference>
<evidence type="ECO:0000256" key="4">
    <source>
        <dbReference type="ARBA" id="ARBA00022679"/>
    </source>
</evidence>
<dbReference type="InterPro" id="IPR002052">
    <property type="entry name" value="DNA_methylase_N6_adenine_CS"/>
</dbReference>
<dbReference type="EMBL" id="BFAG01000011">
    <property type="protein sequence ID" value="GBF06875.1"/>
    <property type="molecule type" value="Genomic_DNA"/>
</dbReference>
<gene>
    <name evidence="9" type="ORF">DAERI_110057</name>
</gene>
<dbReference type="SUPFAM" id="SSF53335">
    <property type="entry name" value="S-adenosyl-L-methionine-dependent methyltransferases"/>
    <property type="match status" value="1"/>
</dbReference>
<evidence type="ECO:0000256" key="6">
    <source>
        <dbReference type="ARBA" id="ARBA00047942"/>
    </source>
</evidence>
<dbReference type="GO" id="GO:1904047">
    <property type="term" value="F:S-adenosyl-L-methionine binding"/>
    <property type="evidence" value="ECO:0007669"/>
    <property type="project" value="TreeGrafter"/>
</dbReference>
<evidence type="ECO:0000256" key="5">
    <source>
        <dbReference type="ARBA" id="ARBA00022691"/>
    </source>
</evidence>
<feature type="binding site" evidence="7">
    <location>
        <position position="74"/>
    </location>
    <ligand>
        <name>S-adenosyl-L-methionine</name>
        <dbReference type="ChEBI" id="CHEBI:59789"/>
    </ligand>
</feature>
<keyword evidence="10" id="KW-1185">Reference proteome</keyword>
<dbReference type="RefSeq" id="WP_103130226.1">
    <property type="nucleotide sequence ID" value="NZ_BFAG01000011.1"/>
</dbReference>
<evidence type="ECO:0000313" key="9">
    <source>
        <dbReference type="EMBL" id="GBF06875.1"/>
    </source>
</evidence>
<dbReference type="EC" id="2.1.1.72" evidence="2 8"/>
<feature type="binding site" evidence="7">
    <location>
        <position position="29"/>
    </location>
    <ligand>
        <name>S-adenosyl-L-methionine</name>
        <dbReference type="ChEBI" id="CHEBI:59789"/>
    </ligand>
</feature>
<keyword evidence="4 8" id="KW-0808">Transferase</keyword>
<comment type="catalytic activity">
    <reaction evidence="6 8">
        <text>a 2'-deoxyadenosine in DNA + S-adenosyl-L-methionine = an N(6)-methyl-2'-deoxyadenosine in DNA + S-adenosyl-L-homocysteine + H(+)</text>
        <dbReference type="Rhea" id="RHEA:15197"/>
        <dbReference type="Rhea" id="RHEA-COMP:12418"/>
        <dbReference type="Rhea" id="RHEA-COMP:12419"/>
        <dbReference type="ChEBI" id="CHEBI:15378"/>
        <dbReference type="ChEBI" id="CHEBI:57856"/>
        <dbReference type="ChEBI" id="CHEBI:59789"/>
        <dbReference type="ChEBI" id="CHEBI:90615"/>
        <dbReference type="ChEBI" id="CHEBI:90616"/>
        <dbReference type="EC" id="2.1.1.72"/>
    </reaction>
</comment>
<keyword evidence="3 8" id="KW-0489">Methyltransferase</keyword>
<dbReference type="InterPro" id="IPR012327">
    <property type="entry name" value="MeTrfase_D12"/>
</dbReference>
<keyword evidence="5 8" id="KW-0949">S-adenosyl-L-methionine</keyword>
<feature type="binding site" evidence="7">
    <location>
        <position position="200"/>
    </location>
    <ligand>
        <name>S-adenosyl-L-methionine</name>
        <dbReference type="ChEBI" id="CHEBI:59789"/>
    </ligand>
</feature>
<dbReference type="AlphaFoldDB" id="A0A2I9E0B2"/>
<evidence type="ECO:0000256" key="8">
    <source>
        <dbReference type="RuleBase" id="RU361257"/>
    </source>
</evidence>
<accession>A0A2I9E0B2</accession>
<dbReference type="GO" id="GO:0009307">
    <property type="term" value="P:DNA restriction-modification system"/>
    <property type="evidence" value="ECO:0007669"/>
    <property type="project" value="InterPro"/>
</dbReference>
<sequence>MISFFVEKSVTEDNNFSEIKPFRRQIFKWVGSKQFYAHEIAGRFGTYTGKYIEPFVGSGSIVSTLAPSFALASDTNLPLISIFRSLLRNKATIVKHYKENYLLYCLDRDHYYLVRDRYNKSGDPLDLLFLSRACYGGIVRFRKSDGHMTTPPGKHSLMSFDDLDEICDEWRARLVGTHFDLADYRESFHEAKRGNLIYCDPPYIASQGILYGSHEFKFEDLLVEIEKAKWRDVRVFLSIDSLDKHPSIKSNASGIWRIEIGTERLNRLRSRKTTKRVEYLVRF</sequence>
<proteinExistence type="inferred from homology"/>
<dbReference type="PANTHER" id="PTHR30481">
    <property type="entry name" value="DNA ADENINE METHYLASE"/>
    <property type="match status" value="1"/>
</dbReference>
<evidence type="ECO:0000256" key="7">
    <source>
        <dbReference type="PIRSR" id="PIRSR000398-1"/>
    </source>
</evidence>
<dbReference type="OrthoDB" id="9805629at2"/>
<dbReference type="Gene3D" id="3.40.50.150">
    <property type="entry name" value="Vaccinia Virus protein VP39"/>
    <property type="match status" value="1"/>
</dbReference>
<dbReference type="Proteomes" id="UP000236569">
    <property type="component" value="Unassembled WGS sequence"/>
</dbReference>
<dbReference type="GO" id="GO:0009007">
    <property type="term" value="F:site-specific DNA-methyltransferase (adenine-specific) activity"/>
    <property type="evidence" value="ECO:0007669"/>
    <property type="project" value="UniProtKB-UniRule"/>
</dbReference>
<dbReference type="Pfam" id="PF02086">
    <property type="entry name" value="MethyltransfD12"/>
    <property type="match status" value="1"/>
</dbReference>
<comment type="caution">
    <text evidence="9">The sequence shown here is derived from an EMBL/GenBank/DDBJ whole genome shotgun (WGS) entry which is preliminary data.</text>
</comment>
<dbReference type="InterPro" id="IPR023095">
    <property type="entry name" value="Ade_MeTrfase_dom_2"/>
</dbReference>
<evidence type="ECO:0000256" key="3">
    <source>
        <dbReference type="ARBA" id="ARBA00022603"/>
    </source>
</evidence>
<dbReference type="GO" id="GO:0006298">
    <property type="term" value="P:mismatch repair"/>
    <property type="evidence" value="ECO:0007669"/>
    <property type="project" value="TreeGrafter"/>
</dbReference>
<dbReference type="NCBIfam" id="TIGR00571">
    <property type="entry name" value="dam"/>
    <property type="match status" value="1"/>
</dbReference>
<name>A0A2I9E0B2_9DEIO</name>
<reference evidence="10" key="1">
    <citation type="submission" date="2018-01" db="EMBL/GenBank/DDBJ databases">
        <title>Draft Genome Sequence of the Radioresistant Bacterium Deinococcus aerius TR0125, Isolated from the Higher Atmosphere above Japan.</title>
        <authorList>
            <person name="Satoh K."/>
            <person name="Arai H."/>
            <person name="Sanzen T."/>
            <person name="Kawaguchi Y."/>
            <person name="Hayashi H."/>
            <person name="Yokobori S."/>
            <person name="Yamagishi A."/>
            <person name="Oono Y."/>
            <person name="Narumi I."/>
        </authorList>
    </citation>
    <scope>NUCLEOTIDE SEQUENCE [LARGE SCALE GENOMIC DNA]</scope>
    <source>
        <strain evidence="10">TR0125</strain>
    </source>
</reference>
<evidence type="ECO:0000256" key="2">
    <source>
        <dbReference type="ARBA" id="ARBA00011900"/>
    </source>
</evidence>
<evidence type="ECO:0000313" key="10">
    <source>
        <dbReference type="Proteomes" id="UP000236569"/>
    </source>
</evidence>
<organism evidence="9 10">
    <name type="scientific">Deinococcus aerius</name>
    <dbReference type="NCBI Taxonomy" id="200253"/>
    <lineage>
        <taxon>Bacteria</taxon>
        <taxon>Thermotogati</taxon>
        <taxon>Deinococcota</taxon>
        <taxon>Deinococci</taxon>
        <taxon>Deinococcales</taxon>
        <taxon>Deinococcaceae</taxon>
        <taxon>Deinococcus</taxon>
    </lineage>
</organism>
<dbReference type="PANTHER" id="PTHR30481:SF3">
    <property type="entry name" value="DNA ADENINE METHYLASE"/>
    <property type="match status" value="1"/>
</dbReference>